<keyword evidence="3" id="KW-1185">Reference proteome</keyword>
<dbReference type="Proteomes" id="UP000278804">
    <property type="component" value="Chromosome"/>
</dbReference>
<organism evidence="2 3">
    <name type="scientific">Erysipelothrix piscisicarius</name>
    <dbReference type="NCBI Taxonomy" id="2485784"/>
    <lineage>
        <taxon>Bacteria</taxon>
        <taxon>Bacillati</taxon>
        <taxon>Bacillota</taxon>
        <taxon>Erysipelotrichia</taxon>
        <taxon>Erysipelotrichales</taxon>
        <taxon>Erysipelotrichaceae</taxon>
        <taxon>Erysipelothrix</taxon>
    </lineage>
</organism>
<evidence type="ECO:0000313" key="2">
    <source>
        <dbReference type="EMBL" id="AZK43510.1"/>
    </source>
</evidence>
<dbReference type="Pfam" id="PF05043">
    <property type="entry name" value="Mga"/>
    <property type="match status" value="1"/>
</dbReference>
<evidence type="ECO:0000259" key="1">
    <source>
        <dbReference type="Pfam" id="PF05043"/>
    </source>
</evidence>
<accession>A0A3Q8S6L5</accession>
<dbReference type="EMBL" id="CP034234">
    <property type="protein sequence ID" value="AZK43510.1"/>
    <property type="molecule type" value="Genomic_DNA"/>
</dbReference>
<reference evidence="2 3" key="1">
    <citation type="journal article" date="2020" name="Int. J. Syst. Evol. Microbiol.">
        <title>Description of Erysipelothrix piscisicarius sp. nov., an emergent fish pathogen, and assessment of virulence using a tiger barb (Puntigrus tetrazona) infection model.</title>
        <authorList>
            <person name="Pomaranski E.K."/>
            <person name="Griffin M.J."/>
            <person name="Camus A.C."/>
            <person name="Armwood A.R."/>
            <person name="Shelley J."/>
            <person name="Waldbieser G.C."/>
            <person name="LaFrentz B.R."/>
            <person name="Garcia J.C."/>
            <person name="Yanong R."/>
            <person name="Soto E."/>
        </authorList>
    </citation>
    <scope>NUCLEOTIDE SEQUENCE [LARGE SCALE GENOMIC DNA]</scope>
    <source>
        <strain evidence="2 3">15TAL0474</strain>
    </source>
</reference>
<dbReference type="AlphaFoldDB" id="A0A3Q8S6L5"/>
<name>A0A3Q8S6L5_9FIRM</name>
<dbReference type="KEGG" id="eri:EEI45_00625"/>
<feature type="domain" description="Mga helix-turn-helix" evidence="1">
    <location>
        <begin position="78"/>
        <end position="140"/>
    </location>
</feature>
<sequence length="482" mass="56420">MWTLLNTTDRNHYRVITYLNSDDRPQASIAELSKQCGCSEKTIYNYLDQIAQEWEPELKIQNLHGRYYVDQYNQKLNDKILRTFLLRATSISLFVDIFLHPNTSNELRMEQFFISESTFYRSLRAINASFKSNGIQIQRNGFAPVSIVSDQEHYIRKFVTCMVLELYGSEHLDSILKMNTEACTAMIQHIFQARGIYYDRLTLVFSVTLFAVSELRERQGYHSNLCLMEKTSIQDACFEPIFKDYREFDAHICIQSLSEVMYYHTPVLNPSIIEPYTQKILNHVMEATQKNLSPSTQAFITTTHQTLLNNYMLYPFKTSLFIDRIAEFMNGLDKERPWLKSHFLGAIESVEPVVQLDPKLYLNDLLYWTIMNCPEMLELIPRKISILFFSDLGEHHARYLQSDLFGRFQLNTTDFIVTCCSACEIQHDAYDIIVGNAVRSEYPQIILVDDYPTQNQYVMILEALYTCHQTLNMHENHNLQPK</sequence>
<dbReference type="RefSeq" id="WP_125163734.1">
    <property type="nucleotide sequence ID" value="NZ_CP034234.1"/>
</dbReference>
<proteinExistence type="predicted"/>
<protein>
    <submittedName>
        <fullName evidence="2">HTH domain-containing protein</fullName>
    </submittedName>
</protein>
<evidence type="ECO:0000313" key="3">
    <source>
        <dbReference type="Proteomes" id="UP000278804"/>
    </source>
</evidence>
<gene>
    <name evidence="2" type="ORF">EEI45_00625</name>
</gene>
<dbReference type="InterPro" id="IPR007737">
    <property type="entry name" value="Mga_HTH"/>
</dbReference>